<dbReference type="SUPFAM" id="SSF53254">
    <property type="entry name" value="Phosphoglycerate mutase-like"/>
    <property type="match status" value="1"/>
</dbReference>
<dbReference type="RefSeq" id="WP_054965432.1">
    <property type="nucleotide sequence ID" value="NZ_FMUN01000005.1"/>
</dbReference>
<organism evidence="1 2">
    <name type="scientific">Thiohalorhabdus denitrificans</name>
    <dbReference type="NCBI Taxonomy" id="381306"/>
    <lineage>
        <taxon>Bacteria</taxon>
        <taxon>Pseudomonadati</taxon>
        <taxon>Pseudomonadota</taxon>
        <taxon>Gammaproteobacteria</taxon>
        <taxon>Thiohalorhabdales</taxon>
        <taxon>Thiohalorhabdaceae</taxon>
        <taxon>Thiohalorhabdus</taxon>
    </lineage>
</organism>
<proteinExistence type="predicted"/>
<dbReference type="InterPro" id="IPR013078">
    <property type="entry name" value="His_Pase_superF_clade-1"/>
</dbReference>
<dbReference type="SMART" id="SM00855">
    <property type="entry name" value="PGAM"/>
    <property type="match status" value="1"/>
</dbReference>
<dbReference type="Gene3D" id="3.40.50.1240">
    <property type="entry name" value="Phosphoglycerate mutase-like"/>
    <property type="match status" value="1"/>
</dbReference>
<evidence type="ECO:0000313" key="1">
    <source>
        <dbReference type="EMBL" id="SCY35827.1"/>
    </source>
</evidence>
<name>A0A1G5F9F1_9GAMM</name>
<keyword evidence="2" id="KW-1185">Reference proteome</keyword>
<sequence>MKSVLLIRHGAAEDVAADGRDASRELTPEGQREVESVAQGLRTQVPKLHLVASSPAQRAVQTAETVARVFNDPAFIRTDALTSGRRPRDQLGWLWQTPPNEVVALVGHEPDLGNLVGLALAGVDWSFHHFPKAGACMLSLPDNAEPATATLQWALTPAQARALAGSP</sequence>
<dbReference type="Pfam" id="PF00300">
    <property type="entry name" value="His_Phos_1"/>
    <property type="match status" value="1"/>
</dbReference>
<dbReference type="InterPro" id="IPR029033">
    <property type="entry name" value="His_PPase_superfam"/>
</dbReference>
<evidence type="ECO:0000313" key="2">
    <source>
        <dbReference type="Proteomes" id="UP000183104"/>
    </source>
</evidence>
<dbReference type="Proteomes" id="UP000183104">
    <property type="component" value="Unassembled WGS sequence"/>
</dbReference>
<dbReference type="EMBL" id="FMUN01000005">
    <property type="protein sequence ID" value="SCY35827.1"/>
    <property type="molecule type" value="Genomic_DNA"/>
</dbReference>
<gene>
    <name evidence="1" type="ORF">SAMN05661077_1865</name>
</gene>
<accession>A0A1G5F9F1</accession>
<dbReference type="CDD" id="cd07067">
    <property type="entry name" value="HP_PGM_like"/>
    <property type="match status" value="1"/>
</dbReference>
<protein>
    <submittedName>
        <fullName evidence="1">Phosphohistidine phosphatase, SixA</fullName>
    </submittedName>
</protein>
<reference evidence="2" key="1">
    <citation type="submission" date="2016-10" db="EMBL/GenBank/DDBJ databases">
        <authorList>
            <person name="Varghese N."/>
        </authorList>
    </citation>
    <scope>NUCLEOTIDE SEQUENCE [LARGE SCALE GENOMIC DNA]</scope>
    <source>
        <strain evidence="2">HL 19</strain>
    </source>
</reference>
<dbReference type="AlphaFoldDB" id="A0A1G5F9F1"/>
<dbReference type="OrthoDB" id="9810154at2"/>